<reference evidence="2 3" key="1">
    <citation type="journal article" date="2016" name="Microbes Environ.">
        <title>Phylogenetically diverse aerobic anoxygenic phototrophic bacteria isolated from epilithic biofilms in Tama river, Japan.</title>
        <authorList>
            <person name="Hirose S."/>
            <person name="Matsuura K."/>
            <person name="Haruta S."/>
        </authorList>
    </citation>
    <scope>NUCLEOTIDE SEQUENCE [LARGE SCALE GENOMIC DNA]</scope>
    <source>
        <strain evidence="2 3">S08</strain>
    </source>
</reference>
<evidence type="ECO:0000256" key="1">
    <source>
        <dbReference type="SAM" id="MobiDB-lite"/>
    </source>
</evidence>
<proteinExistence type="predicted"/>
<evidence type="ECO:0008006" key="4">
    <source>
        <dbReference type="Google" id="ProtNLM"/>
    </source>
</evidence>
<name>A0ABM7Y1D3_9PROT</name>
<evidence type="ECO:0000313" key="2">
    <source>
        <dbReference type="EMBL" id="BDG71576.1"/>
    </source>
</evidence>
<feature type="compositionally biased region" description="Basic and acidic residues" evidence="1">
    <location>
        <begin position="15"/>
        <end position="26"/>
    </location>
</feature>
<organism evidence="2 3">
    <name type="scientific">Roseomonas fluvialis</name>
    <dbReference type="NCBI Taxonomy" id="1750527"/>
    <lineage>
        <taxon>Bacteria</taxon>
        <taxon>Pseudomonadati</taxon>
        <taxon>Pseudomonadota</taxon>
        <taxon>Alphaproteobacteria</taxon>
        <taxon>Acetobacterales</taxon>
        <taxon>Roseomonadaceae</taxon>
        <taxon>Roseomonas</taxon>
    </lineage>
</organism>
<keyword evidence="3" id="KW-1185">Reference proteome</keyword>
<dbReference type="EMBL" id="AP025637">
    <property type="protein sequence ID" value="BDG71576.1"/>
    <property type="molecule type" value="Genomic_DNA"/>
</dbReference>
<accession>A0ABM7Y1D3</accession>
<feature type="region of interest" description="Disordered" evidence="1">
    <location>
        <begin position="1"/>
        <end position="35"/>
    </location>
</feature>
<sequence>MDSAVIEMARRRRPGRADTGARRDHGASNLDNGGLIRPEQEIERLRCLLREGAASAPAVRADEAYFTVLRDRLRQPPPA</sequence>
<evidence type="ECO:0000313" key="3">
    <source>
        <dbReference type="Proteomes" id="UP000831327"/>
    </source>
</evidence>
<protein>
    <recommendedName>
        <fullName evidence="4">Type II toxin-antitoxin system ParD family antitoxin</fullName>
    </recommendedName>
</protein>
<dbReference type="Proteomes" id="UP000831327">
    <property type="component" value="Chromosome"/>
</dbReference>
<gene>
    <name evidence="2" type="ORF">Rmf_15050</name>
</gene>